<reference evidence="1" key="1">
    <citation type="submission" date="2018-05" db="EMBL/GenBank/DDBJ databases">
        <authorList>
            <person name="Lanie J.A."/>
            <person name="Ng W.-L."/>
            <person name="Kazmierczak K.M."/>
            <person name="Andrzejewski T.M."/>
            <person name="Davidsen T.M."/>
            <person name="Wayne K.J."/>
            <person name="Tettelin H."/>
            <person name="Glass J.I."/>
            <person name="Rusch D."/>
            <person name="Podicherti R."/>
            <person name="Tsui H.-C.T."/>
            <person name="Winkler M.E."/>
        </authorList>
    </citation>
    <scope>NUCLEOTIDE SEQUENCE</scope>
</reference>
<protein>
    <recommendedName>
        <fullName evidence="2">B12-binding domain-containing protein</fullName>
    </recommendedName>
</protein>
<gene>
    <name evidence="1" type="ORF">METZ01_LOCUS348833</name>
</gene>
<name>A0A382RE36_9ZZZZ</name>
<dbReference type="AlphaFoldDB" id="A0A382RE36"/>
<accession>A0A382RE36</accession>
<dbReference type="EMBL" id="UINC01121083">
    <property type="protein sequence ID" value="SVC95979.1"/>
    <property type="molecule type" value="Genomic_DNA"/>
</dbReference>
<evidence type="ECO:0000313" key="1">
    <source>
        <dbReference type="EMBL" id="SVC95979.1"/>
    </source>
</evidence>
<evidence type="ECO:0008006" key="2">
    <source>
        <dbReference type="Google" id="ProtNLM"/>
    </source>
</evidence>
<sequence>MHITLIDPPRYTFPLNHASNVAIPPLGIAYIASSIESNGNSVHVIDSVGSA</sequence>
<proteinExistence type="predicted"/>
<organism evidence="1">
    <name type="scientific">marine metagenome</name>
    <dbReference type="NCBI Taxonomy" id="408172"/>
    <lineage>
        <taxon>unclassified sequences</taxon>
        <taxon>metagenomes</taxon>
        <taxon>ecological metagenomes</taxon>
    </lineage>
</organism>
<feature type="non-terminal residue" evidence="1">
    <location>
        <position position="51"/>
    </location>
</feature>